<dbReference type="AlphaFoldDB" id="A0A7D9DI15"/>
<evidence type="ECO:0000313" key="1">
    <source>
        <dbReference type="EMBL" id="CAB3985712.1"/>
    </source>
</evidence>
<reference evidence="1" key="1">
    <citation type="submission" date="2020-04" db="EMBL/GenBank/DDBJ databases">
        <authorList>
            <person name="Alioto T."/>
            <person name="Alioto T."/>
            <person name="Gomez Garrido J."/>
        </authorList>
    </citation>
    <scope>NUCLEOTIDE SEQUENCE</scope>
    <source>
        <strain evidence="1">A484AB</strain>
    </source>
</reference>
<comment type="caution">
    <text evidence="1">The sequence shown here is derived from an EMBL/GenBank/DDBJ whole genome shotgun (WGS) entry which is preliminary data.</text>
</comment>
<name>A0A7D9DI15_PARCT</name>
<proteinExistence type="predicted"/>
<keyword evidence="2" id="KW-1185">Reference proteome</keyword>
<dbReference type="PANTHER" id="PTHR46670">
    <property type="entry name" value="ENDO/EXONUCLEASE/PHOSPHATASE DOMAIN-CONTAINING PROTEIN"/>
    <property type="match status" value="1"/>
</dbReference>
<sequence>MSRRLKNFDCESFNIRNTSSGLLNMDDDTSLSALVNNYDTILCDIVDELAPVKTRAIIVHPTALWYNDDVAYAKKKRRRPERKWRSNRLDCNIANYLAQYDVVNKMLHKARDEYYSTIIRDNAHDQKVLFQTVEKLLQKSSDRRYPLANSDRVLADAFADYFVTKIDGVRQDVLARKNMAGNSPGEIDEVTCTSNFSSFDMLTEEDVVNLIGETTIKSCSLDPVAAIIMKKCYMTLVPLFRRIINLSLSLGTMPEDLKIAILSPLLKKSNIDFSTGFKLEIFI</sequence>
<accession>A0A7D9DI15</accession>
<dbReference type="OrthoDB" id="419189at2759"/>
<protein>
    <submittedName>
        <fullName evidence="1">Uncharacterized protein</fullName>
    </submittedName>
</protein>
<evidence type="ECO:0000313" key="2">
    <source>
        <dbReference type="Proteomes" id="UP001152795"/>
    </source>
</evidence>
<dbReference type="PANTHER" id="PTHR46670:SF3">
    <property type="entry name" value="ENDONUCLEASE_EXONUCLEASE_PHOSPHATASE DOMAIN-CONTAINING PROTEIN"/>
    <property type="match status" value="1"/>
</dbReference>
<dbReference type="EMBL" id="CACRXK020000907">
    <property type="protein sequence ID" value="CAB3985712.1"/>
    <property type="molecule type" value="Genomic_DNA"/>
</dbReference>
<organism evidence="1 2">
    <name type="scientific">Paramuricea clavata</name>
    <name type="common">Red gorgonian</name>
    <name type="synonym">Violescent sea-whip</name>
    <dbReference type="NCBI Taxonomy" id="317549"/>
    <lineage>
        <taxon>Eukaryota</taxon>
        <taxon>Metazoa</taxon>
        <taxon>Cnidaria</taxon>
        <taxon>Anthozoa</taxon>
        <taxon>Octocorallia</taxon>
        <taxon>Malacalcyonacea</taxon>
        <taxon>Plexauridae</taxon>
        <taxon>Paramuricea</taxon>
    </lineage>
</organism>
<gene>
    <name evidence="1" type="ORF">PACLA_8A084421</name>
</gene>
<dbReference type="Proteomes" id="UP001152795">
    <property type="component" value="Unassembled WGS sequence"/>
</dbReference>